<evidence type="ECO:0000313" key="2">
    <source>
        <dbReference type="Proteomes" id="UP001590950"/>
    </source>
</evidence>
<name>A0ABR4AGC5_9LECA</name>
<dbReference type="EMBL" id="JBEFKJ010000010">
    <property type="protein sequence ID" value="KAL2043876.1"/>
    <property type="molecule type" value="Genomic_DNA"/>
</dbReference>
<evidence type="ECO:0000313" key="1">
    <source>
        <dbReference type="EMBL" id="KAL2043876.1"/>
    </source>
</evidence>
<dbReference type="Proteomes" id="UP001590950">
    <property type="component" value="Unassembled WGS sequence"/>
</dbReference>
<proteinExistence type="predicted"/>
<protein>
    <submittedName>
        <fullName evidence="1">Uncharacterized protein</fullName>
    </submittedName>
</protein>
<keyword evidence="2" id="KW-1185">Reference proteome</keyword>
<organism evidence="1 2">
    <name type="scientific">Stereocaulon virgatum</name>
    <dbReference type="NCBI Taxonomy" id="373712"/>
    <lineage>
        <taxon>Eukaryota</taxon>
        <taxon>Fungi</taxon>
        <taxon>Dikarya</taxon>
        <taxon>Ascomycota</taxon>
        <taxon>Pezizomycotina</taxon>
        <taxon>Lecanoromycetes</taxon>
        <taxon>OSLEUM clade</taxon>
        <taxon>Lecanoromycetidae</taxon>
        <taxon>Lecanorales</taxon>
        <taxon>Lecanorineae</taxon>
        <taxon>Stereocaulaceae</taxon>
        <taxon>Stereocaulon</taxon>
    </lineage>
</organism>
<reference evidence="1 2" key="1">
    <citation type="submission" date="2024-09" db="EMBL/GenBank/DDBJ databases">
        <title>Rethinking Asexuality: The Enigmatic Case of Functional Sexual Genes in Lepraria (Stereocaulaceae).</title>
        <authorList>
            <person name="Doellman M."/>
            <person name="Sun Y."/>
            <person name="Barcenas-Pena A."/>
            <person name="Lumbsch H.T."/>
            <person name="Grewe F."/>
        </authorList>
    </citation>
    <scope>NUCLEOTIDE SEQUENCE [LARGE SCALE GENOMIC DNA]</scope>
    <source>
        <strain evidence="1 2">Mercado 3170</strain>
    </source>
</reference>
<sequence>MDTDQRLRQYRASDPCIRYISFPHKLGQEPRTVHECVEDVLSKTVIQKPLLAGTPAVREPDRRDSRCGRLEILVSALVSDNALPLRFQELTATLIYNELVADD</sequence>
<gene>
    <name evidence="1" type="ORF">N7G274_003396</name>
</gene>
<comment type="caution">
    <text evidence="1">The sequence shown here is derived from an EMBL/GenBank/DDBJ whole genome shotgun (WGS) entry which is preliminary data.</text>
</comment>
<accession>A0ABR4AGC5</accession>